<evidence type="ECO:0000313" key="3">
    <source>
        <dbReference type="Proteomes" id="UP000260823"/>
    </source>
</evidence>
<evidence type="ECO:0000259" key="1">
    <source>
        <dbReference type="Pfam" id="PF13274"/>
    </source>
</evidence>
<keyword evidence="3" id="KW-1185">Reference proteome</keyword>
<dbReference type="Proteomes" id="UP000260823">
    <property type="component" value="Unassembled WGS sequence"/>
</dbReference>
<dbReference type="EMBL" id="QWDE01000001">
    <property type="protein sequence ID" value="RFZ85170.1"/>
    <property type="molecule type" value="Genomic_DNA"/>
</dbReference>
<evidence type="ECO:0000313" key="2">
    <source>
        <dbReference type="EMBL" id="RFZ85170.1"/>
    </source>
</evidence>
<name>A0A3E2NWD6_9SPHI</name>
<organism evidence="2 3">
    <name type="scientific">Mucilaginibacter terrenus</name>
    <dbReference type="NCBI Taxonomy" id="2482727"/>
    <lineage>
        <taxon>Bacteria</taxon>
        <taxon>Pseudomonadati</taxon>
        <taxon>Bacteroidota</taxon>
        <taxon>Sphingobacteriia</taxon>
        <taxon>Sphingobacteriales</taxon>
        <taxon>Sphingobacteriaceae</taxon>
        <taxon>Mucilaginibacter</taxon>
    </lineage>
</organism>
<dbReference type="AlphaFoldDB" id="A0A3E2NWD6"/>
<feature type="domain" description="Antitoxin SocA-like Panacea" evidence="1">
    <location>
        <begin position="3"/>
        <end position="83"/>
    </location>
</feature>
<dbReference type="Pfam" id="PF13274">
    <property type="entry name" value="SocA_Panacea"/>
    <property type="match status" value="1"/>
</dbReference>
<protein>
    <submittedName>
        <fullName evidence="2">DUF4065 domain-containing protein</fullName>
    </submittedName>
</protein>
<gene>
    <name evidence="2" type="ORF">DYU05_06100</name>
</gene>
<dbReference type="OrthoDB" id="9799173at2"/>
<dbReference type="RefSeq" id="WP_117382071.1">
    <property type="nucleotide sequence ID" value="NZ_QWDE01000001.1"/>
</dbReference>
<comment type="caution">
    <text evidence="2">The sequence shown here is derived from an EMBL/GenBank/DDBJ whole genome shotgun (WGS) entry which is preliminary data.</text>
</comment>
<sequence>MKEAFKAWKFGPVVPSLYTEYQLYGNQPITNFNKSSGIYSILDFDDSLLGEDAKEAIDYTLRATAHLTAADLSNWTHKKGSPWDAVYKGEDGTKPISDDLIKDYFKGFLLKQ</sequence>
<reference evidence="2 3" key="1">
    <citation type="submission" date="2018-08" db="EMBL/GenBank/DDBJ databases">
        <title>Mucilaginibacter terrae sp. nov., isolated from manganese diggings.</title>
        <authorList>
            <person name="Huang Y."/>
            <person name="Zhou Z."/>
        </authorList>
    </citation>
    <scope>NUCLEOTIDE SEQUENCE [LARGE SCALE GENOMIC DNA]</scope>
    <source>
        <strain evidence="2 3">ZH6</strain>
    </source>
</reference>
<dbReference type="InterPro" id="IPR025272">
    <property type="entry name" value="SocA_Panacea"/>
</dbReference>
<accession>A0A3E2NWD6</accession>
<proteinExistence type="predicted"/>